<evidence type="ECO:0000256" key="11">
    <source>
        <dbReference type="ARBA" id="ARBA00022553"/>
    </source>
</evidence>
<evidence type="ECO:0000256" key="19">
    <source>
        <dbReference type="ARBA" id="ARBA00031508"/>
    </source>
</evidence>
<organism evidence="23 24">
    <name type="scientific">Ignelater luminosus</name>
    <name type="common">Cucubano</name>
    <name type="synonym">Pyrophorus luminosus</name>
    <dbReference type="NCBI Taxonomy" id="2038154"/>
    <lineage>
        <taxon>Eukaryota</taxon>
        <taxon>Metazoa</taxon>
        <taxon>Ecdysozoa</taxon>
        <taxon>Arthropoda</taxon>
        <taxon>Hexapoda</taxon>
        <taxon>Insecta</taxon>
        <taxon>Pterygota</taxon>
        <taxon>Neoptera</taxon>
        <taxon>Endopterygota</taxon>
        <taxon>Coleoptera</taxon>
        <taxon>Polyphaga</taxon>
        <taxon>Elateriformia</taxon>
        <taxon>Elateroidea</taxon>
        <taxon>Elateridae</taxon>
        <taxon>Agrypninae</taxon>
        <taxon>Pyrophorini</taxon>
        <taxon>Ignelater</taxon>
    </lineage>
</organism>
<dbReference type="InterPro" id="IPR029346">
    <property type="entry name" value="USP_C"/>
</dbReference>
<dbReference type="EMBL" id="VTPC01000725">
    <property type="protein sequence ID" value="KAF2904616.1"/>
    <property type="molecule type" value="Genomic_DNA"/>
</dbReference>
<dbReference type="GO" id="GO:0005829">
    <property type="term" value="C:cytosol"/>
    <property type="evidence" value="ECO:0007669"/>
    <property type="project" value="TreeGrafter"/>
</dbReference>
<dbReference type="CDD" id="cd02659">
    <property type="entry name" value="peptidase_C19C"/>
    <property type="match status" value="1"/>
</dbReference>
<feature type="domain" description="MATH" evidence="21">
    <location>
        <begin position="76"/>
        <end position="205"/>
    </location>
</feature>
<dbReference type="PANTHER" id="PTHR24006:SF644">
    <property type="entry name" value="UBIQUITIN CARBOXYL-TERMINAL HYDROLASE 7"/>
    <property type="match status" value="1"/>
</dbReference>
<dbReference type="FunFam" id="3.10.20.90:FF:000064">
    <property type="entry name" value="Putative ubiquitin carboxyl-terminal hydrolase 7"/>
    <property type="match status" value="1"/>
</dbReference>
<name>A0A8K0DI36_IGNLU</name>
<keyword evidence="11" id="KW-0597">Phosphoprotein</keyword>
<keyword evidence="10" id="KW-0963">Cytoplasm</keyword>
<dbReference type="GO" id="GO:0031647">
    <property type="term" value="P:regulation of protein stability"/>
    <property type="evidence" value="ECO:0007669"/>
    <property type="project" value="TreeGrafter"/>
</dbReference>
<proteinExistence type="inferred from homology"/>
<dbReference type="PROSITE" id="PS00973">
    <property type="entry name" value="USP_2"/>
    <property type="match status" value="1"/>
</dbReference>
<evidence type="ECO:0000256" key="7">
    <source>
        <dbReference type="ARBA" id="ARBA00021393"/>
    </source>
</evidence>
<comment type="caution">
    <text evidence="23">The sequence shown here is derived from an EMBL/GenBank/DDBJ whole genome shotgun (WGS) entry which is preliminary data.</text>
</comment>
<evidence type="ECO:0000256" key="5">
    <source>
        <dbReference type="ARBA" id="ARBA00009085"/>
    </source>
</evidence>
<dbReference type="Pfam" id="PF22486">
    <property type="entry name" value="MATH_2"/>
    <property type="match status" value="1"/>
</dbReference>
<dbReference type="Pfam" id="PF12436">
    <property type="entry name" value="USP7_ICP0_bdg"/>
    <property type="match status" value="1"/>
</dbReference>
<evidence type="ECO:0000256" key="4">
    <source>
        <dbReference type="ARBA" id="ARBA00004496"/>
    </source>
</evidence>
<dbReference type="OrthoDB" id="289038at2759"/>
<keyword evidence="8" id="KW-0158">Chromosome</keyword>
<dbReference type="InterPro" id="IPR018200">
    <property type="entry name" value="USP_CS"/>
</dbReference>
<comment type="similarity">
    <text evidence="5">Belongs to the peptidase C19 family.</text>
</comment>
<evidence type="ECO:0000256" key="17">
    <source>
        <dbReference type="ARBA" id="ARBA00023242"/>
    </source>
</evidence>
<dbReference type="InterPro" id="IPR038765">
    <property type="entry name" value="Papain-like_cys_pep_sf"/>
</dbReference>
<evidence type="ECO:0000256" key="15">
    <source>
        <dbReference type="ARBA" id="ARBA00022807"/>
    </source>
</evidence>
<dbReference type="PANTHER" id="PTHR24006">
    <property type="entry name" value="UBIQUITIN CARBOXYL-TERMINAL HYDROLASE"/>
    <property type="match status" value="1"/>
</dbReference>
<evidence type="ECO:0000256" key="3">
    <source>
        <dbReference type="ARBA" id="ARBA00004322"/>
    </source>
</evidence>
<dbReference type="AlphaFoldDB" id="A0A8K0DI36"/>
<dbReference type="InterPro" id="IPR024729">
    <property type="entry name" value="USP7_ICP0-binding_dom"/>
</dbReference>
<dbReference type="SMART" id="SM00061">
    <property type="entry name" value="MATH"/>
    <property type="match status" value="1"/>
</dbReference>
<gene>
    <name evidence="23" type="ORF">ILUMI_01554</name>
</gene>
<dbReference type="Pfam" id="PF14533">
    <property type="entry name" value="USP7_C2"/>
    <property type="match status" value="1"/>
</dbReference>
<keyword evidence="15" id="KW-0788">Thiol protease</keyword>
<dbReference type="Gene3D" id="3.10.20.90">
    <property type="entry name" value="Phosphatidylinositol 3-kinase Catalytic Subunit, Chain A, domain 1"/>
    <property type="match status" value="2"/>
</dbReference>
<evidence type="ECO:0000256" key="13">
    <source>
        <dbReference type="ARBA" id="ARBA00022786"/>
    </source>
</evidence>
<dbReference type="GO" id="GO:0006508">
    <property type="term" value="P:proteolysis"/>
    <property type="evidence" value="ECO:0007669"/>
    <property type="project" value="UniProtKB-KW"/>
</dbReference>
<dbReference type="GO" id="GO:0004843">
    <property type="term" value="F:cysteine-type deubiquitinase activity"/>
    <property type="evidence" value="ECO:0007669"/>
    <property type="project" value="UniProtKB-EC"/>
</dbReference>
<dbReference type="FunFam" id="3.10.20.90:FF:000057">
    <property type="entry name" value="Putative ubiquitin carboxyl-terminal hydrolase 7"/>
    <property type="match status" value="1"/>
</dbReference>
<keyword evidence="13" id="KW-0833">Ubl conjugation pathway</keyword>
<dbReference type="GO" id="GO:0005694">
    <property type="term" value="C:chromosome"/>
    <property type="evidence" value="ECO:0007669"/>
    <property type="project" value="UniProtKB-SubCell"/>
</dbReference>
<evidence type="ECO:0000256" key="12">
    <source>
        <dbReference type="ARBA" id="ARBA00022670"/>
    </source>
</evidence>
<evidence type="ECO:0000256" key="8">
    <source>
        <dbReference type="ARBA" id="ARBA00022454"/>
    </source>
</evidence>
<dbReference type="Proteomes" id="UP000801492">
    <property type="component" value="Unassembled WGS sequence"/>
</dbReference>
<dbReference type="SUPFAM" id="SSF54001">
    <property type="entry name" value="Cysteine proteinases"/>
    <property type="match status" value="1"/>
</dbReference>
<feature type="domain" description="USP" evidence="22">
    <location>
        <begin position="224"/>
        <end position="533"/>
    </location>
</feature>
<accession>A0A8K0DI36</accession>
<dbReference type="FunFam" id="3.90.70.10:FF:000005">
    <property type="entry name" value="Ubiquitin carboxyl-terminal hydrolase 7"/>
    <property type="match status" value="1"/>
</dbReference>
<keyword evidence="24" id="KW-1185">Reference proteome</keyword>
<dbReference type="SUPFAM" id="SSF49599">
    <property type="entry name" value="TRAF domain-like"/>
    <property type="match status" value="1"/>
</dbReference>
<dbReference type="InterPro" id="IPR028889">
    <property type="entry name" value="USP"/>
</dbReference>
<keyword evidence="16" id="KW-0832">Ubl conjugation</keyword>
<comment type="subcellular location">
    <subcellularLocation>
        <location evidence="2">Chromosome</location>
    </subcellularLocation>
    <subcellularLocation>
        <location evidence="4">Cytoplasm</location>
    </subcellularLocation>
    <subcellularLocation>
        <location evidence="3">Nucleus</location>
        <location evidence="3">PML body</location>
    </subcellularLocation>
</comment>
<evidence type="ECO:0000256" key="20">
    <source>
        <dbReference type="ARBA" id="ARBA00077310"/>
    </source>
</evidence>
<evidence type="ECO:0000259" key="22">
    <source>
        <dbReference type="PROSITE" id="PS50235"/>
    </source>
</evidence>
<dbReference type="Gene3D" id="3.90.70.10">
    <property type="entry name" value="Cysteine proteinases"/>
    <property type="match status" value="1"/>
</dbReference>
<evidence type="ECO:0000256" key="16">
    <source>
        <dbReference type="ARBA" id="ARBA00022843"/>
    </source>
</evidence>
<dbReference type="Pfam" id="PF00443">
    <property type="entry name" value="UCH"/>
    <property type="match status" value="1"/>
</dbReference>
<evidence type="ECO:0000256" key="10">
    <source>
        <dbReference type="ARBA" id="ARBA00022490"/>
    </source>
</evidence>
<dbReference type="InterPro" id="IPR002083">
    <property type="entry name" value="MATH/TRAF_dom"/>
</dbReference>
<reference evidence="23" key="1">
    <citation type="submission" date="2019-08" db="EMBL/GenBank/DDBJ databases">
        <title>The genome of the North American firefly Photinus pyralis.</title>
        <authorList>
            <consortium name="Photinus pyralis genome working group"/>
            <person name="Fallon T.R."/>
            <person name="Sander Lower S.E."/>
            <person name="Weng J.-K."/>
        </authorList>
    </citation>
    <scope>NUCLEOTIDE SEQUENCE</scope>
    <source>
        <strain evidence="23">TRF0915ILg1</strain>
        <tissue evidence="23">Whole body</tissue>
    </source>
</reference>
<dbReference type="FunFam" id="2.60.210.10:FF:000006">
    <property type="entry name" value="Ubiquitin carboxyl-terminal hydrolase 7"/>
    <property type="match status" value="1"/>
</dbReference>
<evidence type="ECO:0000256" key="14">
    <source>
        <dbReference type="ARBA" id="ARBA00022801"/>
    </source>
</evidence>
<evidence type="ECO:0000256" key="2">
    <source>
        <dbReference type="ARBA" id="ARBA00004286"/>
    </source>
</evidence>
<evidence type="ECO:0000313" key="23">
    <source>
        <dbReference type="EMBL" id="KAF2904616.1"/>
    </source>
</evidence>
<evidence type="ECO:0000313" key="24">
    <source>
        <dbReference type="Proteomes" id="UP000801492"/>
    </source>
</evidence>
<dbReference type="GO" id="GO:0016605">
    <property type="term" value="C:PML body"/>
    <property type="evidence" value="ECO:0007669"/>
    <property type="project" value="UniProtKB-SubCell"/>
</dbReference>
<dbReference type="InterPro" id="IPR001394">
    <property type="entry name" value="Peptidase_C19_UCH"/>
</dbReference>
<evidence type="ECO:0000256" key="1">
    <source>
        <dbReference type="ARBA" id="ARBA00000707"/>
    </source>
</evidence>
<dbReference type="GO" id="GO:0016579">
    <property type="term" value="P:protein deubiquitination"/>
    <property type="evidence" value="ECO:0007669"/>
    <property type="project" value="InterPro"/>
</dbReference>
<dbReference type="InterPro" id="IPR008974">
    <property type="entry name" value="TRAF-like"/>
</dbReference>
<evidence type="ECO:0000259" key="21">
    <source>
        <dbReference type="PROSITE" id="PS50144"/>
    </source>
</evidence>
<dbReference type="PROSITE" id="PS00972">
    <property type="entry name" value="USP_1"/>
    <property type="match status" value="1"/>
</dbReference>
<protein>
    <recommendedName>
        <fullName evidence="7">Ubiquitin carboxyl-terminal hydrolase 7</fullName>
        <ecNumber evidence="6">3.4.19.12</ecNumber>
    </recommendedName>
    <alternativeName>
        <fullName evidence="20">Deubiquitinating enzyme 7</fullName>
    </alternativeName>
    <alternativeName>
        <fullName evidence="19">Ubiquitin thioesterase 7</fullName>
    </alternativeName>
    <alternativeName>
        <fullName evidence="18">Ubiquitin-specific-processing protease 7</fullName>
    </alternativeName>
</protein>
<dbReference type="Gene3D" id="2.60.210.10">
    <property type="entry name" value="Apoptosis, Tumor Necrosis Factor Receptor Associated Protein 2, Chain A"/>
    <property type="match status" value="1"/>
</dbReference>
<keyword evidence="9" id="KW-0217">Developmental protein</keyword>
<evidence type="ECO:0000256" key="9">
    <source>
        <dbReference type="ARBA" id="ARBA00022473"/>
    </source>
</evidence>
<sequence>MHHVTGQGRRNEVNPQNINDVEEMETQEVTTVEYMADTGGGEMDQSQNGEVIFGPQPDPGLTVQDTEMEEDEARSEATFRFAVPQFSKLKDSVLSPPCYVRNLPWKIMVMPRTSHTQERTTQRSLGFFLQCNGESESSSWSCYAVAELRLLSVRPDVEPFTRKIQHLFYSKENDWGFSHFMAWNDVLDVEKGYIKDDTITLEVHVVADAPHGVSWDSKKHTGYVGLKNQGATCYMNSLLQTLYFTNQLRKAVYKMPTESDDSTKSVALALQRVFHELQFCDKPVGTKKLTKSFGWETLDSFMQHDVQEFLRVLLDKLESKMKGTCVEGTVPKLFEGKMISYIRCKNVDYTSTRTETFYDIQLNIKGKKNIDESFKDYIAKETLDGDNKYDAGEHGLQDAEKGVVFSSFPPVLHLHLMRFQYDPITDCSVKFNDRFEFYEKISLDEYLQEPDPSNPANYTLHAVLVHSGDNHGGHYVVFINPRGDGKWCKFDDDVVSRCTKQEAIEHNYGGHDDDMNMTVKHCTNAYMLVYIRDSELHNVLQEVTDADIPSELADRLAEEKRMEQVRRKERNEAHLYMTINVLLEDSFDGHQGNDLYDPERALYRVFRIKKTATVGEMLEMLADSFKYPPEQIRPWPFSHRSNQTLRPSLLDLESDLHKNVIDASENQNPWNIFLELLPPDLGQCALPSFDKDTDVLLFFKLYDPKQKKIHYCGHHYLPVTSRLSDLVPLLNERAGFPPDTELVLYEEIRPNMIEKITNINEPLEKVLDELMDGDIIVFEKEEREELSDLPTCLDYFKDLFYRVEVTFVDKCIPNDPGFTMELSQRMTYDQLARAVAQRVGTDPYLLQFFKCQNYKDSPGHPLRCTFEGTLKDLLVFSKPKTPKKIFYQQLSIRVNELENKKQFKCVWVGSKFKEEKELILYPNKGGTVADLLEEAKKQVEFSEGGTGKLRLVEVNCNKVIAGPKEDTSLESLTIGGTKVYRIEEIPADELRLQDDEMLISCAHFHKEVFSTFGIPFLVKVKHGEPFIRVKERIQKKLAVPEKEWEKFKFAIVSLGRPQFITEDDFLINLQDFKPHPNNSTSPKPWLGLEHVNKAPKRSRFNYLEKAIKIYN</sequence>
<dbReference type="EC" id="3.4.19.12" evidence="6"/>
<evidence type="ECO:0000256" key="6">
    <source>
        <dbReference type="ARBA" id="ARBA00012759"/>
    </source>
</evidence>
<keyword evidence="12" id="KW-0645">Protease</keyword>
<keyword evidence="17" id="KW-0539">Nucleus</keyword>
<dbReference type="InterPro" id="IPR050164">
    <property type="entry name" value="Peptidase_C19"/>
</dbReference>
<dbReference type="PROSITE" id="PS50235">
    <property type="entry name" value="USP_3"/>
    <property type="match status" value="1"/>
</dbReference>
<dbReference type="PROSITE" id="PS50144">
    <property type="entry name" value="MATH"/>
    <property type="match status" value="1"/>
</dbReference>
<evidence type="ECO:0000256" key="18">
    <source>
        <dbReference type="ARBA" id="ARBA00031500"/>
    </source>
</evidence>
<dbReference type="CDD" id="cd03772">
    <property type="entry name" value="MATH_HAUSP"/>
    <property type="match status" value="1"/>
</dbReference>
<keyword evidence="14" id="KW-0378">Hydrolase</keyword>
<comment type="catalytic activity">
    <reaction evidence="1">
        <text>Thiol-dependent hydrolysis of ester, thioester, amide, peptide and isopeptide bonds formed by the C-terminal Gly of ubiquitin (a 76-residue protein attached to proteins as an intracellular targeting signal).</text>
        <dbReference type="EC" id="3.4.19.12"/>
    </reaction>
</comment>